<dbReference type="Gene3D" id="3.40.50.1820">
    <property type="entry name" value="alpha/beta hydrolase"/>
    <property type="match status" value="1"/>
</dbReference>
<evidence type="ECO:0000256" key="3">
    <source>
        <dbReference type="SAM" id="MobiDB-lite"/>
    </source>
</evidence>
<feature type="domain" description="AB hydrolase-1" evidence="4">
    <location>
        <begin position="37"/>
        <end position="145"/>
    </location>
</feature>
<evidence type="ECO:0000256" key="1">
    <source>
        <dbReference type="ARBA" id="ARBA00022801"/>
    </source>
</evidence>
<feature type="region of interest" description="Disordered" evidence="3">
    <location>
        <begin position="1"/>
        <end position="29"/>
    </location>
</feature>
<dbReference type="InterPro" id="IPR029058">
    <property type="entry name" value="AB_hydrolase_fold"/>
</dbReference>
<dbReference type="PRINTS" id="PR00111">
    <property type="entry name" value="ABHYDROLASE"/>
</dbReference>
<keyword evidence="6" id="KW-1185">Reference proteome</keyword>
<dbReference type="OrthoDB" id="408373at2759"/>
<dbReference type="PRINTS" id="PR00412">
    <property type="entry name" value="EPOXHYDRLASE"/>
</dbReference>
<dbReference type="Proteomes" id="UP000799538">
    <property type="component" value="Unassembled WGS sequence"/>
</dbReference>
<evidence type="ECO:0000313" key="6">
    <source>
        <dbReference type="Proteomes" id="UP000799538"/>
    </source>
</evidence>
<evidence type="ECO:0000313" key="5">
    <source>
        <dbReference type="EMBL" id="KAF2224003.1"/>
    </source>
</evidence>
<dbReference type="InterPro" id="IPR000639">
    <property type="entry name" value="Epox_hydrolase-like"/>
</dbReference>
<reference evidence="6" key="1">
    <citation type="journal article" date="2020" name="Stud. Mycol.">
        <title>101 Dothideomycetes genomes: A test case for predicting lifestyles and emergence of pathogens.</title>
        <authorList>
            <person name="Haridas S."/>
            <person name="Albert R."/>
            <person name="Binder M."/>
            <person name="Bloem J."/>
            <person name="LaButti K."/>
            <person name="Salamov A."/>
            <person name="Andreopoulos B."/>
            <person name="Baker S."/>
            <person name="Barry K."/>
            <person name="Bills G."/>
            <person name="Bluhm B."/>
            <person name="Cannon C."/>
            <person name="Castanera R."/>
            <person name="Culley D."/>
            <person name="Daum C."/>
            <person name="Ezra D."/>
            <person name="Gonzalez J."/>
            <person name="Henrissat B."/>
            <person name="Kuo A."/>
            <person name="Liang C."/>
            <person name="Lipzen A."/>
            <person name="Lutzoni F."/>
            <person name="Magnuson J."/>
            <person name="Mondo S."/>
            <person name="Nolan M."/>
            <person name="Ohm R."/>
            <person name="Pangilinan J."/>
            <person name="Park H.-J."/>
            <person name="Ramirez L."/>
            <person name="Alfaro M."/>
            <person name="Sun H."/>
            <person name="Tritt A."/>
            <person name="Yoshinaga Y."/>
            <person name="Zwiers L.-H."/>
            <person name="Turgeon B."/>
            <person name="Goodwin S."/>
            <person name="Spatafora J."/>
            <person name="Crous P."/>
            <person name="Grigoriev I."/>
        </authorList>
    </citation>
    <scope>NUCLEOTIDE SEQUENCE [LARGE SCALE GENOMIC DNA]</scope>
    <source>
        <strain evidence="6">CECT 20119</strain>
    </source>
</reference>
<comment type="similarity">
    <text evidence="2">Belongs to the AB hydrolase superfamily. Epoxide hydrolase family.</text>
</comment>
<protein>
    <submittedName>
        <fullName evidence="5">Alpha/Beta hydrolase protein</fullName>
    </submittedName>
</protein>
<dbReference type="PANTHER" id="PTHR43329">
    <property type="entry name" value="EPOXIDE HYDROLASE"/>
    <property type="match status" value="1"/>
</dbReference>
<evidence type="ECO:0000259" key="4">
    <source>
        <dbReference type="Pfam" id="PF00561"/>
    </source>
</evidence>
<accession>A0A6A6GEQ8</accession>
<name>A0A6A6GEQ8_9PEZI</name>
<keyword evidence="1 5" id="KW-0378">Hydrolase</keyword>
<dbReference type="Pfam" id="PF00561">
    <property type="entry name" value="Abhydrolase_1"/>
    <property type="match status" value="1"/>
</dbReference>
<evidence type="ECO:0000256" key="2">
    <source>
        <dbReference type="ARBA" id="ARBA00038334"/>
    </source>
</evidence>
<organism evidence="5 6">
    <name type="scientific">Elsinoe ampelina</name>
    <dbReference type="NCBI Taxonomy" id="302913"/>
    <lineage>
        <taxon>Eukaryota</taxon>
        <taxon>Fungi</taxon>
        <taxon>Dikarya</taxon>
        <taxon>Ascomycota</taxon>
        <taxon>Pezizomycotina</taxon>
        <taxon>Dothideomycetes</taxon>
        <taxon>Dothideomycetidae</taxon>
        <taxon>Myriangiales</taxon>
        <taxon>Elsinoaceae</taxon>
        <taxon>Elsinoe</taxon>
    </lineage>
</organism>
<dbReference type="EMBL" id="ML992505">
    <property type="protein sequence ID" value="KAF2224003.1"/>
    <property type="molecule type" value="Genomic_DNA"/>
</dbReference>
<dbReference type="AlphaFoldDB" id="A0A6A6GEQ8"/>
<sequence length="296" mass="32570">MTTPTPQSISLTRPTDSTPLRLSTISAPPTTSPARGTVLLIHNFPLTSHQFYHVTPLLTAQGYHLLIPDHTGAGLSSRPLSNFTKSALASDLLALIDALSPPEPLYLVAHDIGGMIGAAFCLQYPARVRAAVLGECPLPSTSADDFARRDEGHFHFPFQSHVDLAVALVTGKGEMYLRYFFDRQAHQRGRITDEDIAVFTKACSQSGALRAAFMTYQALGRDREEFKAWREWGKGSTEVLALCGGESHWGKEPGRLLEEVFERVEEGKVRGAGHYVALEEPEGFVQMGVGFLRRYE</sequence>
<gene>
    <name evidence="5" type="ORF">BDZ85DRAFT_310024</name>
</gene>
<proteinExistence type="inferred from homology"/>
<dbReference type="SUPFAM" id="SSF53474">
    <property type="entry name" value="alpha/beta-Hydrolases"/>
    <property type="match status" value="1"/>
</dbReference>
<dbReference type="InterPro" id="IPR000073">
    <property type="entry name" value="AB_hydrolase_1"/>
</dbReference>
<dbReference type="GO" id="GO:0016787">
    <property type="term" value="F:hydrolase activity"/>
    <property type="evidence" value="ECO:0007669"/>
    <property type="project" value="UniProtKB-KW"/>
</dbReference>